<accession>A0A914UXQ4</accession>
<feature type="compositionally biased region" description="Low complexity" evidence="1">
    <location>
        <begin position="48"/>
        <end position="62"/>
    </location>
</feature>
<proteinExistence type="predicted"/>
<evidence type="ECO:0000256" key="1">
    <source>
        <dbReference type="SAM" id="MobiDB-lite"/>
    </source>
</evidence>
<dbReference type="AlphaFoldDB" id="A0A914UXQ4"/>
<feature type="region of interest" description="Disordered" evidence="1">
    <location>
        <begin position="109"/>
        <end position="144"/>
    </location>
</feature>
<protein>
    <submittedName>
        <fullName evidence="3">Uncharacterized protein</fullName>
    </submittedName>
</protein>
<reference evidence="3" key="1">
    <citation type="submission" date="2022-11" db="UniProtKB">
        <authorList>
            <consortium name="WormBaseParasite"/>
        </authorList>
    </citation>
    <scope>IDENTIFICATION</scope>
</reference>
<keyword evidence="2" id="KW-1185">Reference proteome</keyword>
<feature type="compositionally biased region" description="Basic and acidic residues" evidence="1">
    <location>
        <begin position="22"/>
        <end position="31"/>
    </location>
</feature>
<feature type="region of interest" description="Disordered" evidence="1">
    <location>
        <begin position="1"/>
        <end position="69"/>
    </location>
</feature>
<sequence length="242" mass="26058">MNANTADGCAPPDPLIASAADCRPDKNDNDGPIHYVYRTNDRSERPSRTSASASASAAATPPGKGALVGTPNRPALVARVGDAAVGGTVCSRALINRLSSGPSTIYKRRRRLNAADRPSPALRYVSSRQRPRSPPTRTLSPTKNSERATFVTIVNMCVIWAHNDIDVDNDDRRSTTTERAAGGVQRVARMSTTSTTTVPNETRDCARVQHSAHRRRAGGLMAAAWRSPGRLVPLTDRRVRVP</sequence>
<name>A0A914UXQ4_9BILA</name>
<dbReference type="WBParaSite" id="PSAMB.scaffold1347size32694.g12487.t1">
    <property type="protein sequence ID" value="PSAMB.scaffold1347size32694.g12487.t1"/>
    <property type="gene ID" value="PSAMB.scaffold1347size32694.g12487"/>
</dbReference>
<evidence type="ECO:0000313" key="2">
    <source>
        <dbReference type="Proteomes" id="UP000887566"/>
    </source>
</evidence>
<dbReference type="Proteomes" id="UP000887566">
    <property type="component" value="Unplaced"/>
</dbReference>
<organism evidence="2 3">
    <name type="scientific">Plectus sambesii</name>
    <dbReference type="NCBI Taxonomy" id="2011161"/>
    <lineage>
        <taxon>Eukaryota</taxon>
        <taxon>Metazoa</taxon>
        <taxon>Ecdysozoa</taxon>
        <taxon>Nematoda</taxon>
        <taxon>Chromadorea</taxon>
        <taxon>Plectida</taxon>
        <taxon>Plectina</taxon>
        <taxon>Plectoidea</taxon>
        <taxon>Plectidae</taxon>
        <taxon>Plectus</taxon>
    </lineage>
</organism>
<evidence type="ECO:0000313" key="3">
    <source>
        <dbReference type="WBParaSite" id="PSAMB.scaffold1347size32694.g12487.t1"/>
    </source>
</evidence>